<organism evidence="2 3">
    <name type="scientific">Cannabis sativa</name>
    <name type="common">Hemp</name>
    <name type="synonym">Marijuana</name>
    <dbReference type="NCBI Taxonomy" id="3483"/>
    <lineage>
        <taxon>Eukaryota</taxon>
        <taxon>Viridiplantae</taxon>
        <taxon>Streptophyta</taxon>
        <taxon>Embryophyta</taxon>
        <taxon>Tracheophyta</taxon>
        <taxon>Spermatophyta</taxon>
        <taxon>Magnoliopsida</taxon>
        <taxon>eudicotyledons</taxon>
        <taxon>Gunneridae</taxon>
        <taxon>Pentapetalae</taxon>
        <taxon>rosids</taxon>
        <taxon>fabids</taxon>
        <taxon>Rosales</taxon>
        <taxon>Cannabaceae</taxon>
        <taxon>Cannabis</taxon>
    </lineage>
</organism>
<dbReference type="InterPro" id="IPR003832">
    <property type="entry name" value="DUF212"/>
</dbReference>
<dbReference type="Pfam" id="PF02681">
    <property type="entry name" value="DUF212"/>
    <property type="match status" value="1"/>
</dbReference>
<dbReference type="AlphaFoldDB" id="A0A7J6HGR1"/>
<dbReference type="EMBL" id="JAATIP010000011">
    <property type="protein sequence ID" value="KAF4394255.1"/>
    <property type="molecule type" value="Genomic_DNA"/>
</dbReference>
<sequence>MKKNNSHGDDFLLPGASIVVHFLVVPDGGRLRKMVVATTNESGDRSGDYRRRAPILKPSRATLAPSKPSRQPRQKLSFQKITGRPPFTALLFLCCVVHHYNPCSLFLSVLIAAGVSAVIGQLSKPFTSVILYGKEFDMKSAIQAKGFPSTHSSAIVAAATCLGLESLLQKFDGSWLIYPKALSRFWATEYRRLDSCFWAVECRQLGFFSVIKSHGTYQESCQEHTEELPETEKHVDAKIESVRDEMRQFKEEITAMLGKLLGKQADESGSNQNKEH</sequence>
<dbReference type="PANTHER" id="PTHR31446:SF2">
    <property type="entry name" value="ACID PHOSPHATASE_VANADIUM-DEPENDENT HALOPEROXIDASE-RELATED PROTEIN"/>
    <property type="match status" value="1"/>
</dbReference>
<evidence type="ECO:0000313" key="3">
    <source>
        <dbReference type="Proteomes" id="UP000525078"/>
    </source>
</evidence>
<evidence type="ECO:0000313" key="2">
    <source>
        <dbReference type="EMBL" id="KAF4394255.1"/>
    </source>
</evidence>
<dbReference type="Proteomes" id="UP000525078">
    <property type="component" value="Unassembled WGS sequence"/>
</dbReference>
<protein>
    <recommendedName>
        <fullName evidence="4">Acid phosphatase/vanadium-dependent haloperoxidase-related protein</fullName>
    </recommendedName>
</protein>
<evidence type="ECO:0000256" key="1">
    <source>
        <dbReference type="SAM" id="Coils"/>
    </source>
</evidence>
<evidence type="ECO:0008006" key="4">
    <source>
        <dbReference type="Google" id="ProtNLM"/>
    </source>
</evidence>
<proteinExistence type="predicted"/>
<accession>A0A7J6HGR1</accession>
<name>A0A7J6HGR1_CANSA</name>
<reference evidence="2 3" key="1">
    <citation type="journal article" date="2020" name="bioRxiv">
        <title>Sequence and annotation of 42 cannabis genomes reveals extensive copy number variation in cannabinoid synthesis and pathogen resistance genes.</title>
        <authorList>
            <person name="Mckernan K.J."/>
            <person name="Helbert Y."/>
            <person name="Kane L.T."/>
            <person name="Ebling H."/>
            <person name="Zhang L."/>
            <person name="Liu B."/>
            <person name="Eaton Z."/>
            <person name="Mclaughlin S."/>
            <person name="Kingan S."/>
            <person name="Baybayan P."/>
            <person name="Concepcion G."/>
            <person name="Jordan M."/>
            <person name="Riva A."/>
            <person name="Barbazuk W."/>
            <person name="Harkins T."/>
        </authorList>
    </citation>
    <scope>NUCLEOTIDE SEQUENCE [LARGE SCALE GENOMIC DNA]</scope>
    <source>
        <strain evidence="3">cv. Jamaican Lion 4</strain>
        <tissue evidence="2">Leaf</tissue>
    </source>
</reference>
<comment type="caution">
    <text evidence="2">The sequence shown here is derived from an EMBL/GenBank/DDBJ whole genome shotgun (WGS) entry which is preliminary data.</text>
</comment>
<feature type="coiled-coil region" evidence="1">
    <location>
        <begin position="232"/>
        <end position="259"/>
    </location>
</feature>
<gene>
    <name evidence="2" type="ORF">F8388_005889</name>
</gene>
<keyword evidence="1" id="KW-0175">Coiled coil</keyword>
<dbReference type="PANTHER" id="PTHR31446">
    <property type="entry name" value="ACID PHOSPHATASE/VANADIUM-DEPENDENT HALOPEROXIDASE-RELATED PROTEIN"/>
    <property type="match status" value="1"/>
</dbReference>